<comment type="similarity">
    <text evidence="1">Belongs to the protein kinase superfamily. CMGC Ser/Thr protein kinase family. CDC2/CDKX subfamily.</text>
</comment>
<evidence type="ECO:0000256" key="11">
    <source>
        <dbReference type="ARBA" id="ARBA00042858"/>
    </source>
</evidence>
<evidence type="ECO:0000256" key="3">
    <source>
        <dbReference type="ARBA" id="ARBA00022527"/>
    </source>
</evidence>
<dbReference type="PROSITE" id="PS00107">
    <property type="entry name" value="PROTEIN_KINASE_ATP"/>
    <property type="match status" value="1"/>
</dbReference>
<keyword evidence="18" id="KW-1185">Reference proteome</keyword>
<evidence type="ECO:0000313" key="18">
    <source>
        <dbReference type="Proteomes" id="UP001165121"/>
    </source>
</evidence>
<evidence type="ECO:0000256" key="7">
    <source>
        <dbReference type="ARBA" id="ARBA00022840"/>
    </source>
</evidence>
<keyword evidence="3 15" id="KW-0723">Serine/threonine-protein kinase</keyword>
<evidence type="ECO:0000256" key="14">
    <source>
        <dbReference type="PROSITE-ProRule" id="PRU10141"/>
    </source>
</evidence>
<dbReference type="PANTHER" id="PTHR24056">
    <property type="entry name" value="CELL DIVISION PROTEIN KINASE"/>
    <property type="match status" value="1"/>
</dbReference>
<evidence type="ECO:0000256" key="2">
    <source>
        <dbReference type="ARBA" id="ARBA00012425"/>
    </source>
</evidence>
<dbReference type="Gene3D" id="3.30.200.20">
    <property type="entry name" value="Phosphorylase Kinase, domain 1"/>
    <property type="match status" value="1"/>
</dbReference>
<keyword evidence="7 14" id="KW-0067">ATP-binding</keyword>
<keyword evidence="6" id="KW-0418">Kinase</keyword>
<evidence type="ECO:0000256" key="10">
    <source>
        <dbReference type="ARBA" id="ARBA00041902"/>
    </source>
</evidence>
<evidence type="ECO:0000259" key="16">
    <source>
        <dbReference type="PROSITE" id="PS50011"/>
    </source>
</evidence>
<dbReference type="Gene3D" id="1.10.510.10">
    <property type="entry name" value="Transferase(Phosphotransferase) domain 1"/>
    <property type="match status" value="1"/>
</dbReference>
<dbReference type="Pfam" id="PF00069">
    <property type="entry name" value="Pkinase"/>
    <property type="match status" value="1"/>
</dbReference>
<feature type="domain" description="Protein kinase" evidence="16">
    <location>
        <begin position="6"/>
        <end position="300"/>
    </location>
</feature>
<dbReference type="GO" id="GO:0005524">
    <property type="term" value="F:ATP binding"/>
    <property type="evidence" value="ECO:0007669"/>
    <property type="project" value="UniProtKB-UniRule"/>
</dbReference>
<dbReference type="GO" id="GO:0005634">
    <property type="term" value="C:nucleus"/>
    <property type="evidence" value="ECO:0007669"/>
    <property type="project" value="TreeGrafter"/>
</dbReference>
<evidence type="ECO:0000256" key="9">
    <source>
        <dbReference type="ARBA" id="ARBA00039612"/>
    </source>
</evidence>
<feature type="binding site" evidence="14">
    <location>
        <position position="35"/>
    </location>
    <ligand>
        <name>ATP</name>
        <dbReference type="ChEBI" id="CHEBI:30616"/>
    </ligand>
</feature>
<dbReference type="InterPro" id="IPR011009">
    <property type="entry name" value="Kinase-like_dom_sf"/>
</dbReference>
<evidence type="ECO:0000256" key="1">
    <source>
        <dbReference type="ARBA" id="ARBA00006485"/>
    </source>
</evidence>
<dbReference type="AlphaFoldDB" id="A0A9W6UEJ0"/>
<gene>
    <name evidence="17" type="ORF">Pfra01_000693600</name>
</gene>
<dbReference type="PROSITE" id="PS50011">
    <property type="entry name" value="PROTEIN_KINASE_DOM"/>
    <property type="match status" value="1"/>
</dbReference>
<evidence type="ECO:0000256" key="4">
    <source>
        <dbReference type="ARBA" id="ARBA00022679"/>
    </source>
</evidence>
<dbReference type="PROSITE" id="PS00108">
    <property type="entry name" value="PROTEIN_KINASE_ST"/>
    <property type="match status" value="1"/>
</dbReference>
<dbReference type="EC" id="2.7.11.22" evidence="2"/>
<dbReference type="InterPro" id="IPR000719">
    <property type="entry name" value="Prot_kinase_dom"/>
</dbReference>
<comment type="catalytic activity">
    <reaction evidence="13">
        <text>L-seryl-[protein] + ATP = O-phospho-L-seryl-[protein] + ADP + H(+)</text>
        <dbReference type="Rhea" id="RHEA:17989"/>
        <dbReference type="Rhea" id="RHEA-COMP:9863"/>
        <dbReference type="Rhea" id="RHEA-COMP:11604"/>
        <dbReference type="ChEBI" id="CHEBI:15378"/>
        <dbReference type="ChEBI" id="CHEBI:29999"/>
        <dbReference type="ChEBI" id="CHEBI:30616"/>
        <dbReference type="ChEBI" id="CHEBI:83421"/>
        <dbReference type="ChEBI" id="CHEBI:456216"/>
        <dbReference type="EC" id="2.7.11.22"/>
    </reaction>
</comment>
<dbReference type="OrthoDB" id="1732493at2759"/>
<dbReference type="PANTHER" id="PTHR24056:SF171">
    <property type="entry name" value="CYCLIN-DEPENDENT KINASE 20"/>
    <property type="match status" value="1"/>
</dbReference>
<comment type="catalytic activity">
    <reaction evidence="12">
        <text>L-threonyl-[protein] + ATP = O-phospho-L-threonyl-[protein] + ADP + H(+)</text>
        <dbReference type="Rhea" id="RHEA:46608"/>
        <dbReference type="Rhea" id="RHEA-COMP:11060"/>
        <dbReference type="Rhea" id="RHEA-COMP:11605"/>
        <dbReference type="ChEBI" id="CHEBI:15378"/>
        <dbReference type="ChEBI" id="CHEBI:30013"/>
        <dbReference type="ChEBI" id="CHEBI:30616"/>
        <dbReference type="ChEBI" id="CHEBI:61977"/>
        <dbReference type="ChEBI" id="CHEBI:456216"/>
        <dbReference type="EC" id="2.7.11.22"/>
    </reaction>
</comment>
<dbReference type="SUPFAM" id="SSF56112">
    <property type="entry name" value="Protein kinase-like (PK-like)"/>
    <property type="match status" value="1"/>
</dbReference>
<name>A0A9W6UEJ0_9STRA</name>
<dbReference type="SMART" id="SM00220">
    <property type="entry name" value="S_TKc"/>
    <property type="match status" value="1"/>
</dbReference>
<dbReference type="InterPro" id="IPR017441">
    <property type="entry name" value="Protein_kinase_ATP_BS"/>
</dbReference>
<protein>
    <recommendedName>
        <fullName evidence="9">Cyclin-dependent kinase 2 homolog</fullName>
        <ecNumber evidence="2">2.7.11.22</ecNumber>
    </recommendedName>
    <alternativeName>
        <fullName evidence="10">Cell division control protein 2 homolog</fullName>
    </alternativeName>
    <alternativeName>
        <fullName evidence="11">cdc2-related kinase 2</fullName>
    </alternativeName>
</protein>
<dbReference type="EMBL" id="BSXT01000606">
    <property type="protein sequence ID" value="GMF30879.1"/>
    <property type="molecule type" value="Genomic_DNA"/>
</dbReference>
<accession>A0A9W6UEJ0</accession>
<comment type="subunit">
    <text evidence="8">May form a complex composed of at least the catalytic subunit CRK2 and a cyclin.</text>
</comment>
<evidence type="ECO:0000256" key="6">
    <source>
        <dbReference type="ARBA" id="ARBA00022777"/>
    </source>
</evidence>
<evidence type="ECO:0000256" key="13">
    <source>
        <dbReference type="ARBA" id="ARBA00048367"/>
    </source>
</evidence>
<dbReference type="Proteomes" id="UP001165121">
    <property type="component" value="Unassembled WGS sequence"/>
</dbReference>
<organism evidence="17 18">
    <name type="scientific">Phytophthora fragariaefolia</name>
    <dbReference type="NCBI Taxonomy" id="1490495"/>
    <lineage>
        <taxon>Eukaryota</taxon>
        <taxon>Sar</taxon>
        <taxon>Stramenopiles</taxon>
        <taxon>Oomycota</taxon>
        <taxon>Peronosporomycetes</taxon>
        <taxon>Peronosporales</taxon>
        <taxon>Peronosporaceae</taxon>
        <taxon>Phytophthora</taxon>
    </lineage>
</organism>
<keyword evidence="4" id="KW-0808">Transferase</keyword>
<proteinExistence type="inferred from homology"/>
<reference evidence="17" key="1">
    <citation type="submission" date="2023-04" db="EMBL/GenBank/DDBJ databases">
        <title>Phytophthora fragariaefolia NBRC 109709.</title>
        <authorList>
            <person name="Ichikawa N."/>
            <person name="Sato H."/>
            <person name="Tonouchi N."/>
        </authorList>
    </citation>
    <scope>NUCLEOTIDE SEQUENCE</scope>
    <source>
        <strain evidence="17">NBRC 109709</strain>
    </source>
</reference>
<dbReference type="InterPro" id="IPR050108">
    <property type="entry name" value="CDK"/>
</dbReference>
<comment type="caution">
    <text evidence="17">The sequence shown here is derived from an EMBL/GenBank/DDBJ whole genome shotgun (WGS) entry which is preliminary data.</text>
</comment>
<dbReference type="FunFam" id="1.10.510.10:FF:000624">
    <property type="entry name" value="Mitogen-activated protein kinase"/>
    <property type="match status" value="1"/>
</dbReference>
<evidence type="ECO:0000256" key="12">
    <source>
        <dbReference type="ARBA" id="ARBA00047811"/>
    </source>
</evidence>
<sequence>MLARRYELLEKIGNGAFGEVHRAKDLESGKIRAIKRLRVNDDGQLSVVPAAQFQEIEAMRQLQHPNIVKLLDVVPDGSYIALVLEHMPTDLLCVVRNRQEPLHPADVRGLLRMLLHGVAYCHEHNILHRDLKPGNLLLSADGVLKLSDFGLATVFVGREGRSYSHQVATRWYRAPELLFGARHYDSAVDMWAVGTIFAELLRPTPLFAGQNDIDQIFRVVQVLGDFEQQWPGVRELPDFSKVSFPSYSPMPLSKLFPDAEASAVNLLSKLLVLDPSKRLSARQVTMRTCPSKVNITNSWRVYWYVVKALVDNFFFDGPTRSRFSYDSGSDLKTQGEDRVKETEDFHASLGKPLRFR</sequence>
<evidence type="ECO:0000256" key="8">
    <source>
        <dbReference type="ARBA" id="ARBA00038543"/>
    </source>
</evidence>
<dbReference type="GO" id="GO:0004693">
    <property type="term" value="F:cyclin-dependent protein serine/threonine kinase activity"/>
    <property type="evidence" value="ECO:0007669"/>
    <property type="project" value="UniProtKB-EC"/>
</dbReference>
<evidence type="ECO:0000313" key="17">
    <source>
        <dbReference type="EMBL" id="GMF30879.1"/>
    </source>
</evidence>
<evidence type="ECO:0000256" key="5">
    <source>
        <dbReference type="ARBA" id="ARBA00022741"/>
    </source>
</evidence>
<dbReference type="InterPro" id="IPR008271">
    <property type="entry name" value="Ser/Thr_kinase_AS"/>
</dbReference>
<evidence type="ECO:0000256" key="15">
    <source>
        <dbReference type="RuleBase" id="RU000304"/>
    </source>
</evidence>
<keyword evidence="5 14" id="KW-0547">Nucleotide-binding</keyword>